<evidence type="ECO:0000256" key="1">
    <source>
        <dbReference type="ARBA" id="ARBA00010923"/>
    </source>
</evidence>
<dbReference type="GO" id="GO:0009307">
    <property type="term" value="P:DNA restriction-modification system"/>
    <property type="evidence" value="ECO:0007669"/>
    <property type="project" value="UniProtKB-KW"/>
</dbReference>
<dbReference type="InterPro" id="IPR000055">
    <property type="entry name" value="Restrct_endonuc_typeI_TRD"/>
</dbReference>
<reference evidence="5 6" key="1">
    <citation type="journal article" date="2019" name="J. Gen. Appl. Microbiol.">
        <title>Aerobic degradation of cis-dichloroethene by the marine bacterium Marinobacter salsuginis strain 5N-3.</title>
        <authorList>
            <person name="Inoue Y."/>
            <person name="Fukunaga Y."/>
            <person name="Katsumata H."/>
            <person name="Ohji S."/>
            <person name="Hosoyama A."/>
            <person name="Mori K."/>
            <person name="Ando K."/>
        </authorList>
    </citation>
    <scope>NUCLEOTIDE SEQUENCE [LARGE SCALE GENOMIC DNA]</scope>
    <source>
        <strain evidence="5 6">NBRC 109114</strain>
    </source>
</reference>
<dbReference type="AlphaFoldDB" id="A0A5M3Q608"/>
<protein>
    <recommendedName>
        <fullName evidence="4">Type I restriction modification DNA specificity domain-containing protein</fullName>
    </recommendedName>
</protein>
<dbReference type="Pfam" id="PF01420">
    <property type="entry name" value="Methylase_S"/>
    <property type="match status" value="1"/>
</dbReference>
<evidence type="ECO:0000313" key="5">
    <source>
        <dbReference type="EMBL" id="GBO90521.1"/>
    </source>
</evidence>
<dbReference type="Proteomes" id="UP000387223">
    <property type="component" value="Unassembled WGS sequence"/>
</dbReference>
<gene>
    <name evidence="5" type="ORF">MSSD14B_41890</name>
</gene>
<dbReference type="SUPFAM" id="SSF116734">
    <property type="entry name" value="DNA methylase specificity domain"/>
    <property type="match status" value="2"/>
</dbReference>
<comment type="caution">
    <text evidence="5">The sequence shown here is derived from an EMBL/GenBank/DDBJ whole genome shotgun (WGS) entry which is preliminary data.</text>
</comment>
<proteinExistence type="inferred from homology"/>
<dbReference type="PANTHER" id="PTHR30408">
    <property type="entry name" value="TYPE-1 RESTRICTION ENZYME ECOKI SPECIFICITY PROTEIN"/>
    <property type="match status" value="1"/>
</dbReference>
<accession>A0A5M3Q608</accession>
<keyword evidence="2" id="KW-0680">Restriction system</keyword>
<dbReference type="Gene3D" id="1.10.287.1120">
    <property type="entry name" value="Bipartite methylase S protein"/>
    <property type="match status" value="1"/>
</dbReference>
<evidence type="ECO:0000313" key="6">
    <source>
        <dbReference type="Proteomes" id="UP000387223"/>
    </source>
</evidence>
<dbReference type="EMBL" id="BGZI01000047">
    <property type="protein sequence ID" value="GBO90521.1"/>
    <property type="molecule type" value="Genomic_DNA"/>
</dbReference>
<feature type="domain" description="Type I restriction modification DNA specificity" evidence="4">
    <location>
        <begin position="75"/>
        <end position="252"/>
    </location>
</feature>
<dbReference type="InterPro" id="IPR052021">
    <property type="entry name" value="Type-I_RS_S_subunit"/>
</dbReference>
<comment type="similarity">
    <text evidence="1">Belongs to the type-I restriction system S methylase family.</text>
</comment>
<dbReference type="PANTHER" id="PTHR30408:SF12">
    <property type="entry name" value="TYPE I RESTRICTION ENZYME MJAVIII SPECIFICITY SUBUNIT"/>
    <property type="match status" value="1"/>
</dbReference>
<name>A0A5M3Q608_9GAMM</name>
<keyword evidence="3" id="KW-0238">DNA-binding</keyword>
<evidence type="ECO:0000259" key="4">
    <source>
        <dbReference type="Pfam" id="PF01420"/>
    </source>
</evidence>
<organism evidence="5 6">
    <name type="scientific">Marinobacter salsuginis</name>
    <dbReference type="NCBI Taxonomy" id="418719"/>
    <lineage>
        <taxon>Bacteria</taxon>
        <taxon>Pseudomonadati</taxon>
        <taxon>Pseudomonadota</taxon>
        <taxon>Gammaproteobacteria</taxon>
        <taxon>Pseudomonadales</taxon>
        <taxon>Marinobacteraceae</taxon>
        <taxon>Marinobacter</taxon>
    </lineage>
</organism>
<evidence type="ECO:0000256" key="3">
    <source>
        <dbReference type="ARBA" id="ARBA00023125"/>
    </source>
</evidence>
<sequence length="283" mass="32039">MLPRSTEVQQKIARILQTIDQAIEKTQALIDKYKQIRAGLMHDLFTRGIGPDGKLRPPREQAPELYQETPMGWIPKEWDLLSIGDLCSQIADCPHSTPKYRDSGIPCIRTADMLPGKLMLDKAYYVDEHDYINRIQRLKPREGDIIYSREGERLGIASPVGSEPVCLGQRVMILRPSEHVDPDFLLWMMNHIDFYRRVTKGLGATTSPHINVGDIQRTHVFVPNLSEQVAIGGKLKSVQARLDNEEAFKAKVDRKKSGLVHDLLTGEVLVHVESKEERAVETA</sequence>
<evidence type="ECO:0000256" key="2">
    <source>
        <dbReference type="ARBA" id="ARBA00022747"/>
    </source>
</evidence>
<dbReference type="GO" id="GO:0003677">
    <property type="term" value="F:DNA binding"/>
    <property type="evidence" value="ECO:0007669"/>
    <property type="project" value="UniProtKB-KW"/>
</dbReference>
<dbReference type="InterPro" id="IPR044946">
    <property type="entry name" value="Restrct_endonuc_typeI_TRD_sf"/>
</dbReference>
<dbReference type="Gene3D" id="3.90.220.20">
    <property type="entry name" value="DNA methylase specificity domains"/>
    <property type="match status" value="1"/>
</dbReference>